<dbReference type="PANTHER" id="PTHR13141">
    <property type="entry name" value="TRANSMEMBRANE PROTEIN 242"/>
    <property type="match status" value="1"/>
</dbReference>
<keyword evidence="6 10" id="KW-1133">Transmembrane helix</keyword>
<evidence type="ECO:0000256" key="5">
    <source>
        <dbReference type="ARBA" id="ARBA00022792"/>
    </source>
</evidence>
<reference evidence="12" key="1">
    <citation type="submission" date="2022-11" db="UniProtKB">
        <authorList>
            <consortium name="WormBaseParasite"/>
        </authorList>
    </citation>
    <scope>IDENTIFICATION</scope>
</reference>
<protein>
    <recommendedName>
        <fullName evidence="3">Transmembrane protein 242</fullName>
    </recommendedName>
</protein>
<dbReference type="InterPro" id="IPR009792">
    <property type="entry name" value="TMEM242"/>
</dbReference>
<evidence type="ECO:0000256" key="7">
    <source>
        <dbReference type="ARBA" id="ARBA00023128"/>
    </source>
</evidence>
<comment type="function">
    <text evidence="9">Scaffold protein that participates in the c-ring assembly of mitochondrial ATP synthase (F(1)F(0) ATP synthase or complex V) by facilitating the membrane insertion and oligomer formation of the subunit c/ATP5MC3. Participates in the incorporation of the c-ring into vestigial complexes. Additionally influences the incorporation of subunits MT-ATP6, MT-ATP8, ATP5MJ, and ATP5MK in the ATP synthase.</text>
</comment>
<evidence type="ECO:0000256" key="6">
    <source>
        <dbReference type="ARBA" id="ARBA00022989"/>
    </source>
</evidence>
<organism evidence="11 12">
    <name type="scientific">Plectus sambesii</name>
    <dbReference type="NCBI Taxonomy" id="2011161"/>
    <lineage>
        <taxon>Eukaryota</taxon>
        <taxon>Metazoa</taxon>
        <taxon>Ecdysozoa</taxon>
        <taxon>Nematoda</taxon>
        <taxon>Chromadorea</taxon>
        <taxon>Plectida</taxon>
        <taxon>Plectina</taxon>
        <taxon>Plectoidea</taxon>
        <taxon>Plectidae</taxon>
        <taxon>Plectus</taxon>
    </lineage>
</organism>
<dbReference type="Pfam" id="PF07096">
    <property type="entry name" value="DUF1358"/>
    <property type="match status" value="1"/>
</dbReference>
<dbReference type="PANTHER" id="PTHR13141:SF4">
    <property type="entry name" value="TRANSMEMBRANE PROTEIN 242"/>
    <property type="match status" value="1"/>
</dbReference>
<feature type="transmembrane region" description="Helical" evidence="10">
    <location>
        <begin position="46"/>
        <end position="64"/>
    </location>
</feature>
<keyword evidence="4 10" id="KW-0812">Transmembrane</keyword>
<accession>A0A914UQT5</accession>
<evidence type="ECO:0000256" key="1">
    <source>
        <dbReference type="ARBA" id="ARBA00004448"/>
    </source>
</evidence>
<dbReference type="WBParaSite" id="PSAMB.scaffold11497size3318.g34180.t1">
    <property type="protein sequence ID" value="PSAMB.scaffold11497size3318.g34180.t1"/>
    <property type="gene ID" value="PSAMB.scaffold11497size3318.g34180"/>
</dbReference>
<dbReference type="Proteomes" id="UP000887566">
    <property type="component" value="Unplaced"/>
</dbReference>
<keyword evidence="5" id="KW-0999">Mitochondrion inner membrane</keyword>
<keyword evidence="11" id="KW-1185">Reference proteome</keyword>
<keyword evidence="8 10" id="KW-0472">Membrane</keyword>
<proteinExistence type="inferred from homology"/>
<evidence type="ECO:0000256" key="10">
    <source>
        <dbReference type="SAM" id="Phobius"/>
    </source>
</evidence>
<feature type="transmembrane region" description="Helical" evidence="10">
    <location>
        <begin position="94"/>
        <end position="113"/>
    </location>
</feature>
<name>A0A914UQT5_9BILA</name>
<keyword evidence="7" id="KW-0496">Mitochondrion</keyword>
<evidence type="ECO:0000256" key="3">
    <source>
        <dbReference type="ARBA" id="ARBA00013934"/>
    </source>
</evidence>
<dbReference type="AlphaFoldDB" id="A0A914UQT5"/>
<evidence type="ECO:0000256" key="2">
    <source>
        <dbReference type="ARBA" id="ARBA00007570"/>
    </source>
</evidence>
<dbReference type="GO" id="GO:0005743">
    <property type="term" value="C:mitochondrial inner membrane"/>
    <property type="evidence" value="ECO:0007669"/>
    <property type="project" value="UniProtKB-SubCell"/>
</dbReference>
<evidence type="ECO:0000313" key="11">
    <source>
        <dbReference type="Proteomes" id="UP000887566"/>
    </source>
</evidence>
<comment type="similarity">
    <text evidence="2">Belongs to the TMEM242 family.</text>
</comment>
<comment type="subcellular location">
    <subcellularLocation>
        <location evidence="1">Mitochondrion inner membrane</location>
        <topology evidence="1">Multi-pass membrane protein</topology>
    </subcellularLocation>
</comment>
<evidence type="ECO:0000313" key="12">
    <source>
        <dbReference type="WBParaSite" id="PSAMB.scaffold11497size3318.g34180.t1"/>
    </source>
</evidence>
<evidence type="ECO:0000256" key="8">
    <source>
        <dbReference type="ARBA" id="ARBA00023136"/>
    </source>
</evidence>
<evidence type="ECO:0000256" key="9">
    <source>
        <dbReference type="ARBA" id="ARBA00045905"/>
    </source>
</evidence>
<sequence>MDEEERHDDKPTTAKKGLMQGHIENWTEGLSALDNFTPTQKRNMCIGLAALFALNGFSLVSEAIRKHRPTLKRNPNEIGLGSGFKFASKAFGRATLWAVGGVGILSLVVWKVMGVNSLPEFRAKVQSGVKSLPVPAVTPPANPGRSDFNSFKELFEYLETEDKKKAAQGGDPSSKTN</sequence>
<evidence type="ECO:0000256" key="4">
    <source>
        <dbReference type="ARBA" id="ARBA00022692"/>
    </source>
</evidence>